<organism evidence="2 3">
    <name type="scientific">Candidatus Yanofskybacteria bacterium RIFCSPHIGHO2_01_FULL_39_8b</name>
    <dbReference type="NCBI Taxonomy" id="1802659"/>
    <lineage>
        <taxon>Bacteria</taxon>
        <taxon>Candidatus Yanofskyibacteriota</taxon>
    </lineage>
</organism>
<gene>
    <name evidence="2" type="ORF">A2817_02860</name>
</gene>
<dbReference type="InterPro" id="IPR035986">
    <property type="entry name" value="PKD_dom_sf"/>
</dbReference>
<dbReference type="SUPFAM" id="SSF49299">
    <property type="entry name" value="PKD domain"/>
    <property type="match status" value="1"/>
</dbReference>
<dbReference type="EMBL" id="MGIZ01000031">
    <property type="protein sequence ID" value="OGM98834.1"/>
    <property type="molecule type" value="Genomic_DNA"/>
</dbReference>
<feature type="domain" description="PKD" evidence="1">
    <location>
        <begin position="245"/>
        <end position="277"/>
    </location>
</feature>
<accession>A0A1F8ED98</accession>
<protein>
    <recommendedName>
        <fullName evidence="1">PKD domain-containing protein</fullName>
    </recommendedName>
</protein>
<name>A0A1F8ED98_9BACT</name>
<sequence>MQTIDKENKGMPLSMFTTTLLLVIVLLLLFNFNYDVFKAGAAPGPVYGEGTVGYIAKWIEPPPPTVTGVTFGEPDYCLSAGGVVAWIYNGSGLDPNGFRVQIDNDPAFGSPEVDTCPSGTGCGGGIGSAYSFNNALPWNTVQYARVMVWNVAGLASAWQNISECISNPSSGRCLTNPTCSGGQTDCWRIPVRPYPDIDPSVGTQGCNPVSGYEFGWTPCLPAVDTTVNFTDRTNWGTIGLNDQRFRWNFSDGTTCVGNRAACQNPQHAFDSEGVYQVVEEVRSNENNFMPPGFYCQVEKNVVIQKPIPKWWEVAPR</sequence>
<comment type="caution">
    <text evidence="2">The sequence shown here is derived from an EMBL/GenBank/DDBJ whole genome shotgun (WGS) entry which is preliminary data.</text>
</comment>
<evidence type="ECO:0000313" key="2">
    <source>
        <dbReference type="EMBL" id="OGM98834.1"/>
    </source>
</evidence>
<dbReference type="InterPro" id="IPR013783">
    <property type="entry name" value="Ig-like_fold"/>
</dbReference>
<dbReference type="Proteomes" id="UP000177594">
    <property type="component" value="Unassembled WGS sequence"/>
</dbReference>
<dbReference type="PROSITE" id="PS50093">
    <property type="entry name" value="PKD"/>
    <property type="match status" value="1"/>
</dbReference>
<evidence type="ECO:0000259" key="1">
    <source>
        <dbReference type="PROSITE" id="PS50093"/>
    </source>
</evidence>
<proteinExistence type="predicted"/>
<dbReference type="InterPro" id="IPR000601">
    <property type="entry name" value="PKD_dom"/>
</dbReference>
<reference evidence="2 3" key="1">
    <citation type="journal article" date="2016" name="Nat. Commun.">
        <title>Thousands of microbial genomes shed light on interconnected biogeochemical processes in an aquifer system.</title>
        <authorList>
            <person name="Anantharaman K."/>
            <person name="Brown C.T."/>
            <person name="Hug L.A."/>
            <person name="Sharon I."/>
            <person name="Castelle C.J."/>
            <person name="Probst A.J."/>
            <person name="Thomas B.C."/>
            <person name="Singh A."/>
            <person name="Wilkins M.J."/>
            <person name="Karaoz U."/>
            <person name="Brodie E.L."/>
            <person name="Williams K.H."/>
            <person name="Hubbard S.S."/>
            <person name="Banfield J.F."/>
        </authorList>
    </citation>
    <scope>NUCLEOTIDE SEQUENCE [LARGE SCALE GENOMIC DNA]</scope>
</reference>
<dbReference type="Gene3D" id="2.60.40.10">
    <property type="entry name" value="Immunoglobulins"/>
    <property type="match status" value="2"/>
</dbReference>
<evidence type="ECO:0000313" key="3">
    <source>
        <dbReference type="Proteomes" id="UP000177594"/>
    </source>
</evidence>
<dbReference type="AlphaFoldDB" id="A0A1F8ED98"/>